<reference evidence="7" key="1">
    <citation type="journal article" date="2011" name="Nat. Biotechnol.">
        <title>Genome sequencing and comparison of two nonhuman primate animal models, the cynomolgus and Chinese rhesus macaques.</title>
        <authorList>
            <person name="Yan G."/>
            <person name="Zhang G."/>
            <person name="Fang X."/>
            <person name="Zhang Y."/>
            <person name="Li C."/>
            <person name="Ling F."/>
            <person name="Cooper D.N."/>
            <person name="Li Q."/>
            <person name="Li Y."/>
            <person name="van Gool A.J."/>
            <person name="Du H."/>
            <person name="Chen J."/>
            <person name="Chen R."/>
            <person name="Zhang P."/>
            <person name="Huang Z."/>
            <person name="Thompson J.R."/>
            <person name="Meng Y."/>
            <person name="Bai Y."/>
            <person name="Wang J."/>
            <person name="Zhuo M."/>
            <person name="Wang T."/>
            <person name="Huang Y."/>
            <person name="Wei L."/>
            <person name="Li J."/>
            <person name="Wang Z."/>
            <person name="Hu H."/>
            <person name="Yang P."/>
            <person name="Le L."/>
            <person name="Stenson P.D."/>
            <person name="Li B."/>
            <person name="Liu X."/>
            <person name="Ball E.V."/>
            <person name="An N."/>
            <person name="Huang Q."/>
            <person name="Zhang Y."/>
            <person name="Fan W."/>
            <person name="Zhang X."/>
            <person name="Li Y."/>
            <person name="Wang W."/>
            <person name="Katze M.G."/>
            <person name="Su B."/>
            <person name="Nielsen R."/>
            <person name="Yang H."/>
            <person name="Wang J."/>
            <person name="Wang X."/>
            <person name="Wang J."/>
        </authorList>
    </citation>
    <scope>NUCLEOTIDE SEQUENCE [LARGE SCALE GENOMIC DNA]</scope>
    <source>
        <strain evidence="7">CE-4</strain>
    </source>
</reference>
<evidence type="ECO:0000256" key="4">
    <source>
        <dbReference type="ARBA" id="ARBA00022759"/>
    </source>
</evidence>
<gene>
    <name evidence="7" type="ORF">EGM_00684</name>
</gene>
<feature type="non-terminal residue" evidence="7">
    <location>
        <position position="114"/>
    </location>
</feature>
<keyword evidence="3" id="KW-0540">Nuclease</keyword>
<dbReference type="InterPro" id="IPR040643">
    <property type="entry name" value="MLVIN_C"/>
</dbReference>
<feature type="non-terminal residue" evidence="7">
    <location>
        <position position="1"/>
    </location>
</feature>
<keyword evidence="2" id="KW-0548">Nucleotidyltransferase</keyword>
<organism>
    <name type="scientific">Macaca fascicularis</name>
    <name type="common">Crab-eating macaque</name>
    <name type="synonym">Cynomolgus monkey</name>
    <dbReference type="NCBI Taxonomy" id="9541"/>
    <lineage>
        <taxon>Eukaryota</taxon>
        <taxon>Metazoa</taxon>
        <taxon>Chordata</taxon>
        <taxon>Craniata</taxon>
        <taxon>Vertebrata</taxon>
        <taxon>Euteleostomi</taxon>
        <taxon>Mammalia</taxon>
        <taxon>Eutheria</taxon>
        <taxon>Euarchontoglires</taxon>
        <taxon>Primates</taxon>
        <taxon>Haplorrhini</taxon>
        <taxon>Catarrhini</taxon>
        <taxon>Cercopithecidae</taxon>
        <taxon>Cercopithecinae</taxon>
        <taxon>Macaca</taxon>
    </lineage>
</organism>
<keyword evidence="4" id="KW-0255">Endonuclease</keyword>
<dbReference type="Pfam" id="PF18697">
    <property type="entry name" value="MLVIN_C"/>
    <property type="match status" value="1"/>
</dbReference>
<dbReference type="GO" id="GO:0016787">
    <property type="term" value="F:hydrolase activity"/>
    <property type="evidence" value="ECO:0007669"/>
    <property type="project" value="UniProtKB-KW"/>
</dbReference>
<evidence type="ECO:0000259" key="6">
    <source>
        <dbReference type="Pfam" id="PF18697"/>
    </source>
</evidence>
<sequence>YLPVLQQARQEIRQAANLLLPTPDSQPYEDILAGRSVPVKNLTPQTLQPRWIRPYLVIDSTPTAIRLQDPPHWVHRCRIKLCPSDSQANFSSSSWKSQVFSPTSVKLTRISEEQ</sequence>
<dbReference type="AlphaFoldDB" id="G7NVY8"/>
<dbReference type="Proteomes" id="UP000009130">
    <property type="component" value="Chromosome 1"/>
</dbReference>
<accession>G7NVY8</accession>
<keyword evidence="5" id="KW-0378">Hydrolase</keyword>
<feature type="domain" description="Murine leukemia virus integrase C-terminal" evidence="6">
    <location>
        <begin position="34"/>
        <end position="80"/>
    </location>
</feature>
<name>G7NVY8_MACFA</name>
<evidence type="ECO:0000256" key="2">
    <source>
        <dbReference type="ARBA" id="ARBA00022695"/>
    </source>
</evidence>
<evidence type="ECO:0000256" key="5">
    <source>
        <dbReference type="ARBA" id="ARBA00022801"/>
    </source>
</evidence>
<keyword evidence="1" id="KW-0808">Transferase</keyword>
<dbReference type="Gene3D" id="2.30.30.850">
    <property type="match status" value="1"/>
</dbReference>
<evidence type="ECO:0000256" key="3">
    <source>
        <dbReference type="ARBA" id="ARBA00022722"/>
    </source>
</evidence>
<evidence type="ECO:0000313" key="7">
    <source>
        <dbReference type="EMBL" id="EHH49938.1"/>
    </source>
</evidence>
<protein>
    <recommendedName>
        <fullName evidence="6">Murine leukemia virus integrase C-terminal domain-containing protein</fullName>
    </recommendedName>
</protein>
<dbReference type="GO" id="GO:0004519">
    <property type="term" value="F:endonuclease activity"/>
    <property type="evidence" value="ECO:0007669"/>
    <property type="project" value="UniProtKB-KW"/>
</dbReference>
<dbReference type="GO" id="GO:0016779">
    <property type="term" value="F:nucleotidyltransferase activity"/>
    <property type="evidence" value="ECO:0007669"/>
    <property type="project" value="UniProtKB-KW"/>
</dbReference>
<proteinExistence type="predicted"/>
<dbReference type="EMBL" id="CM001276">
    <property type="protein sequence ID" value="EHH49938.1"/>
    <property type="molecule type" value="Genomic_DNA"/>
</dbReference>
<evidence type="ECO:0000256" key="1">
    <source>
        <dbReference type="ARBA" id="ARBA00022679"/>
    </source>
</evidence>